<evidence type="ECO:0000256" key="1">
    <source>
        <dbReference type="SAM" id="MobiDB-lite"/>
    </source>
</evidence>
<evidence type="ECO:0000313" key="2">
    <source>
        <dbReference type="EMBL" id="PFH48258.1"/>
    </source>
</evidence>
<feature type="compositionally biased region" description="Polar residues" evidence="1">
    <location>
        <begin position="304"/>
        <end position="313"/>
    </location>
</feature>
<feature type="region of interest" description="Disordered" evidence="1">
    <location>
        <begin position="289"/>
        <end position="327"/>
    </location>
</feature>
<dbReference type="OrthoDB" id="3056056at2759"/>
<dbReference type="Proteomes" id="UP000242287">
    <property type="component" value="Unassembled WGS sequence"/>
</dbReference>
<feature type="region of interest" description="Disordered" evidence="1">
    <location>
        <begin position="518"/>
        <end position="604"/>
    </location>
</feature>
<dbReference type="EMBL" id="KZ302070">
    <property type="protein sequence ID" value="PFH48258.1"/>
    <property type="molecule type" value="Genomic_DNA"/>
</dbReference>
<gene>
    <name evidence="2" type="ORF">AMATHDRAFT_5972</name>
</gene>
<accession>A0A2A9NDX6</accession>
<dbReference type="AlphaFoldDB" id="A0A2A9NDX6"/>
<feature type="compositionally biased region" description="Low complexity" evidence="1">
    <location>
        <begin position="415"/>
        <end position="427"/>
    </location>
</feature>
<organism evidence="2 3">
    <name type="scientific">Amanita thiersii Skay4041</name>
    <dbReference type="NCBI Taxonomy" id="703135"/>
    <lineage>
        <taxon>Eukaryota</taxon>
        <taxon>Fungi</taxon>
        <taxon>Dikarya</taxon>
        <taxon>Basidiomycota</taxon>
        <taxon>Agaricomycotina</taxon>
        <taxon>Agaricomycetes</taxon>
        <taxon>Agaricomycetidae</taxon>
        <taxon>Agaricales</taxon>
        <taxon>Pluteineae</taxon>
        <taxon>Amanitaceae</taxon>
        <taxon>Amanita</taxon>
    </lineage>
</organism>
<sequence>MDQPSATQPIMNGNSVEVVNVYALGRATRKTLDRLAPFCHLKASEGTQDPEILALVDRIVEKVKAYISGIDLSMLATQMAFRLADEALKLSEGKIPEHEWKLVPRRADNGLSRLASLAEQGDGYAQKMMSPFTDVRQDLYKIAARTKEKADVKVCLPFDPAKSDKTLTKSLKDVGLDLVANLKVICDFTDHASSLANWWASVYREFDAAAAAAAITMDPNVQPSSPSSPGAMSLPPPLDADVWVGVKAEYQTYYRTIRDVQQRYPNLVPTSKEAWSLSAHMITYSQSDAGSEFSSAPSHGFARQGTSASQDTPHTPPTSPTEYFDARSRPMSFAVDNSTPLSKKLFEGDDKDKKQSKRKGMFRALTISHRRTASAPPDLPPSGSSPEKKTNMKKMKQFLFTRTVPRPETKGLFPSSLRMSLSRSKSTSKMEKGKEKEKEREADVVSPRVAFEKMPAAGVGFMSEKEGEEELNEKRAEVGALATGMASATHVVNATLGKEDAAAAANALTVMVASDANATDDNSADQHADKENQPPFPDPVPLARTPSRAPSVARSHLSTKSKPRSLKLKTDHLGNGLDHSGPLGSQPNDKQVGLTSGVEDADAGKPSYGIARHLLCGACLSYSF</sequence>
<evidence type="ECO:0000313" key="3">
    <source>
        <dbReference type="Proteomes" id="UP000242287"/>
    </source>
</evidence>
<feature type="compositionally biased region" description="Basic residues" evidence="1">
    <location>
        <begin position="557"/>
        <end position="567"/>
    </location>
</feature>
<name>A0A2A9NDX6_9AGAR</name>
<proteinExistence type="predicted"/>
<reference evidence="2 3" key="1">
    <citation type="submission" date="2014-02" db="EMBL/GenBank/DDBJ databases">
        <title>Transposable element dynamics among asymbiotic and ectomycorrhizal Amanita fungi.</title>
        <authorList>
            <consortium name="DOE Joint Genome Institute"/>
            <person name="Hess J."/>
            <person name="Skrede I."/>
            <person name="Wolfe B."/>
            <person name="LaButti K."/>
            <person name="Ohm R.A."/>
            <person name="Grigoriev I.V."/>
            <person name="Pringle A."/>
        </authorList>
    </citation>
    <scope>NUCLEOTIDE SEQUENCE [LARGE SCALE GENOMIC DNA]</scope>
    <source>
        <strain evidence="2 3">SKay4041</strain>
    </source>
</reference>
<feature type="compositionally biased region" description="Basic and acidic residues" evidence="1">
    <location>
        <begin position="344"/>
        <end position="353"/>
    </location>
</feature>
<feature type="compositionally biased region" description="Basic and acidic residues" evidence="1">
    <location>
        <begin position="428"/>
        <end position="443"/>
    </location>
</feature>
<keyword evidence="3" id="KW-1185">Reference proteome</keyword>
<feature type="region of interest" description="Disordered" evidence="1">
    <location>
        <begin position="406"/>
        <end position="448"/>
    </location>
</feature>
<feature type="region of interest" description="Disordered" evidence="1">
    <location>
        <begin position="341"/>
        <end position="391"/>
    </location>
</feature>
<protein>
    <submittedName>
        <fullName evidence="2">Uncharacterized protein</fullName>
    </submittedName>
</protein>